<name>A0A812DQC9_ACAPH</name>
<proteinExistence type="predicted"/>
<organism evidence="2 3">
    <name type="scientific">Acanthosepion pharaonis</name>
    <name type="common">Pharaoh cuttlefish</name>
    <name type="synonym">Sepia pharaonis</name>
    <dbReference type="NCBI Taxonomy" id="158019"/>
    <lineage>
        <taxon>Eukaryota</taxon>
        <taxon>Metazoa</taxon>
        <taxon>Spiralia</taxon>
        <taxon>Lophotrochozoa</taxon>
        <taxon>Mollusca</taxon>
        <taxon>Cephalopoda</taxon>
        <taxon>Coleoidea</taxon>
        <taxon>Decapodiformes</taxon>
        <taxon>Sepiida</taxon>
        <taxon>Sepiina</taxon>
        <taxon>Sepiidae</taxon>
        <taxon>Acanthosepion</taxon>
    </lineage>
</organism>
<comment type="caution">
    <text evidence="2">The sequence shown here is derived from an EMBL/GenBank/DDBJ whole genome shotgun (WGS) entry which is preliminary data.</text>
</comment>
<evidence type="ECO:0000313" key="2">
    <source>
        <dbReference type="EMBL" id="CAE1308927.1"/>
    </source>
</evidence>
<dbReference type="AlphaFoldDB" id="A0A812DQC9"/>
<evidence type="ECO:0000256" key="1">
    <source>
        <dbReference type="SAM" id="MobiDB-lite"/>
    </source>
</evidence>
<dbReference type="EMBL" id="CAHIKZ030004239">
    <property type="protein sequence ID" value="CAE1308927.1"/>
    <property type="molecule type" value="Genomic_DNA"/>
</dbReference>
<gene>
    <name evidence="2" type="ORF">SPHA_60728</name>
</gene>
<dbReference type="Proteomes" id="UP000597762">
    <property type="component" value="Unassembled WGS sequence"/>
</dbReference>
<protein>
    <submittedName>
        <fullName evidence="2">Uncharacterized protein</fullName>
    </submittedName>
</protein>
<keyword evidence="3" id="KW-1185">Reference proteome</keyword>
<reference evidence="2" key="1">
    <citation type="submission" date="2021-01" db="EMBL/GenBank/DDBJ databases">
        <authorList>
            <person name="Li R."/>
            <person name="Bekaert M."/>
        </authorList>
    </citation>
    <scope>NUCLEOTIDE SEQUENCE</scope>
    <source>
        <strain evidence="2">Farmed</strain>
    </source>
</reference>
<evidence type="ECO:0000313" key="3">
    <source>
        <dbReference type="Proteomes" id="UP000597762"/>
    </source>
</evidence>
<sequence length="208" mass="22601">MRSSWRICRHRWLHSHVGDQQMTTNGARPHRSNGLQWPAIHHAGRTGRLRQFHAAHRSSAAADRRLSVVAIGFDLPVNSAHPDGKAVGLLLSGVSRWARRPDHRVLPNGETAAGQGAVANFRQHAGLRRGTAIGKRPAMSGAAKFGTGHEARTARSGRARSRIERPHHRGTGQLDRGAAQIPCERQGADTEPDLADHLLTSAAKRMVG</sequence>
<accession>A0A812DQC9</accession>
<feature type="region of interest" description="Disordered" evidence="1">
    <location>
        <begin position="156"/>
        <end position="179"/>
    </location>
</feature>
<feature type="compositionally biased region" description="Basic residues" evidence="1">
    <location>
        <begin position="156"/>
        <end position="170"/>
    </location>
</feature>